<dbReference type="AlphaFoldDB" id="V2X264"/>
<organism evidence="1 2">
    <name type="scientific">Moniliophthora roreri (strain MCA 2997)</name>
    <name type="common">Cocoa frosty pod rot fungus</name>
    <name type="synonym">Crinipellis roreri</name>
    <dbReference type="NCBI Taxonomy" id="1381753"/>
    <lineage>
        <taxon>Eukaryota</taxon>
        <taxon>Fungi</taxon>
        <taxon>Dikarya</taxon>
        <taxon>Basidiomycota</taxon>
        <taxon>Agaricomycotina</taxon>
        <taxon>Agaricomycetes</taxon>
        <taxon>Agaricomycetidae</taxon>
        <taxon>Agaricales</taxon>
        <taxon>Marasmiineae</taxon>
        <taxon>Marasmiaceae</taxon>
        <taxon>Moniliophthora</taxon>
    </lineage>
</organism>
<keyword evidence="2" id="KW-1185">Reference proteome</keyword>
<gene>
    <name evidence="1" type="ORF">Moror_14648</name>
</gene>
<reference evidence="1 2" key="1">
    <citation type="journal article" date="2014" name="BMC Genomics">
        <title>Genome and secretome analysis of the hemibiotrophic fungal pathogen, Moniliophthora roreri, which causes frosty pod rot disease of cacao: mechanisms of the biotrophic and necrotrophic phases.</title>
        <authorList>
            <person name="Meinhardt L.W."/>
            <person name="Costa G.G.L."/>
            <person name="Thomazella D.P.T."/>
            <person name="Teixeira P.J.P.L."/>
            <person name="Carazzolle M.F."/>
            <person name="Schuster S.C."/>
            <person name="Carlson J.E."/>
            <person name="Guiltinan M.J."/>
            <person name="Mieczkowski P."/>
            <person name="Farmer A."/>
            <person name="Ramaraj T."/>
            <person name="Crozier J."/>
            <person name="Davis R.E."/>
            <person name="Shao J."/>
            <person name="Melnick R.L."/>
            <person name="Pereira G.A.G."/>
            <person name="Bailey B.A."/>
        </authorList>
    </citation>
    <scope>NUCLEOTIDE SEQUENCE [LARGE SCALE GENOMIC DNA]</scope>
    <source>
        <strain evidence="1 2">MCA 2997</strain>
    </source>
</reference>
<evidence type="ECO:0000313" key="2">
    <source>
        <dbReference type="Proteomes" id="UP000017559"/>
    </source>
</evidence>
<comment type="caution">
    <text evidence="1">The sequence shown here is derived from an EMBL/GenBank/DDBJ whole genome shotgun (WGS) entry which is preliminary data.</text>
</comment>
<dbReference type="HOGENOM" id="CLU_2264412_0_0_1"/>
<dbReference type="Proteomes" id="UP000017559">
    <property type="component" value="Unassembled WGS sequence"/>
</dbReference>
<evidence type="ECO:0000313" key="1">
    <source>
        <dbReference type="EMBL" id="ESK93188.1"/>
    </source>
</evidence>
<proteinExistence type="predicted"/>
<sequence length="103" mass="12141">MDKKKYRKDIEPAFSNRNDSLVWTQTTKVMNNIFEILWEEQGVVIKLEHRLDFTLPVYSFLSLSSWLQLIHVRLVSFVTSTAGFGRRASWKEDSDRNVLLPDH</sequence>
<dbReference type="KEGG" id="mrr:Moror_14648"/>
<name>V2X264_MONRO</name>
<dbReference type="OrthoDB" id="1470350at2759"/>
<accession>V2X264</accession>
<dbReference type="EMBL" id="AWSO01000223">
    <property type="protein sequence ID" value="ESK93188.1"/>
    <property type="molecule type" value="Genomic_DNA"/>
</dbReference>
<protein>
    <submittedName>
        <fullName evidence="1">Cytochrome p450</fullName>
    </submittedName>
</protein>